<protein>
    <recommendedName>
        <fullName evidence="2">UPF0102 protein PRECH8_10450</fullName>
    </recommendedName>
</protein>
<organism evidence="3 4">
    <name type="scientific">Insulibacter thermoxylanivorax</name>
    <dbReference type="NCBI Taxonomy" id="2749268"/>
    <lineage>
        <taxon>Bacteria</taxon>
        <taxon>Bacillati</taxon>
        <taxon>Bacillota</taxon>
        <taxon>Bacilli</taxon>
        <taxon>Bacillales</taxon>
        <taxon>Paenibacillaceae</taxon>
        <taxon>Insulibacter</taxon>
    </lineage>
</organism>
<dbReference type="Proteomes" id="UP000654993">
    <property type="component" value="Unassembled WGS sequence"/>
</dbReference>
<reference evidence="3" key="1">
    <citation type="submission" date="2020-08" db="EMBL/GenBank/DDBJ databases">
        <authorList>
            <person name="Uke A."/>
            <person name="Chhe C."/>
            <person name="Baramee S."/>
            <person name="Kosugi A."/>
        </authorList>
    </citation>
    <scope>NUCLEOTIDE SEQUENCE</scope>
    <source>
        <strain evidence="3">DA-C8</strain>
    </source>
</reference>
<dbReference type="AlphaFoldDB" id="A0A916QF13"/>
<dbReference type="CDD" id="cd20736">
    <property type="entry name" value="PoNe_Nuclease"/>
    <property type="match status" value="1"/>
</dbReference>
<sequence>MTYGDYRRRLGQKGEQAACSYLLSRGYRLIDRNWRCRLGEIDVVAGLDEQLVIVEVRTRSSDRFGSAAESIDARKQCKLRQLALLYMKEKHYPQDTRLRFDVIAVRMLADGGVQIEHIPEAF</sequence>
<reference evidence="3" key="2">
    <citation type="journal article" date="2021" name="Data Brief">
        <title>Draft genome sequence data of the facultative, thermophilic, xylanolytic bacterium Paenibacillus sp. strain DA-C8.</title>
        <authorList>
            <person name="Chhe C."/>
            <person name="Uke A."/>
            <person name="Baramee S."/>
            <person name="Ungkulpasvich U."/>
            <person name="Tachaapaikoon C."/>
            <person name="Pason P."/>
            <person name="Waeonukul R."/>
            <person name="Ratanakhanokchai K."/>
            <person name="Kosugi A."/>
        </authorList>
    </citation>
    <scope>NUCLEOTIDE SEQUENCE</scope>
    <source>
        <strain evidence="3">DA-C8</strain>
    </source>
</reference>
<dbReference type="RefSeq" id="WP_200966018.1">
    <property type="nucleotide sequence ID" value="NZ_BMAQ01000006.1"/>
</dbReference>
<gene>
    <name evidence="3" type="ORF">PRECH8_10450</name>
</gene>
<dbReference type="NCBIfam" id="NF009154">
    <property type="entry name" value="PRK12497.3-3"/>
    <property type="match status" value="1"/>
</dbReference>
<evidence type="ECO:0000313" key="3">
    <source>
        <dbReference type="EMBL" id="GFR37749.1"/>
    </source>
</evidence>
<evidence type="ECO:0000256" key="2">
    <source>
        <dbReference type="HAMAP-Rule" id="MF_00048"/>
    </source>
</evidence>
<dbReference type="EMBL" id="BMAQ01000006">
    <property type="protein sequence ID" value="GFR37749.1"/>
    <property type="molecule type" value="Genomic_DNA"/>
</dbReference>
<dbReference type="SUPFAM" id="SSF52980">
    <property type="entry name" value="Restriction endonuclease-like"/>
    <property type="match status" value="1"/>
</dbReference>
<evidence type="ECO:0000256" key="1">
    <source>
        <dbReference type="ARBA" id="ARBA00006738"/>
    </source>
</evidence>
<dbReference type="NCBIfam" id="TIGR00252">
    <property type="entry name" value="YraN family protein"/>
    <property type="match status" value="1"/>
</dbReference>
<proteinExistence type="inferred from homology"/>
<accession>A0A916QF13</accession>
<evidence type="ECO:0000313" key="4">
    <source>
        <dbReference type="Proteomes" id="UP000654993"/>
    </source>
</evidence>
<dbReference type="InterPro" id="IPR003509">
    <property type="entry name" value="UPF0102_YraN-like"/>
</dbReference>
<comment type="caution">
    <text evidence="3">The sequence shown here is derived from an EMBL/GenBank/DDBJ whole genome shotgun (WGS) entry which is preliminary data.</text>
</comment>
<name>A0A916QF13_9BACL</name>
<dbReference type="Gene3D" id="3.40.1350.10">
    <property type="match status" value="1"/>
</dbReference>
<dbReference type="NCBIfam" id="NF009150">
    <property type="entry name" value="PRK12497.1-3"/>
    <property type="match status" value="1"/>
</dbReference>
<comment type="similarity">
    <text evidence="1 2">Belongs to the UPF0102 family.</text>
</comment>
<dbReference type="InterPro" id="IPR011335">
    <property type="entry name" value="Restrct_endonuc-II-like"/>
</dbReference>
<keyword evidence="4" id="KW-1185">Reference proteome</keyword>
<dbReference type="HAMAP" id="MF_00048">
    <property type="entry name" value="UPF0102"/>
    <property type="match status" value="1"/>
</dbReference>
<dbReference type="PANTHER" id="PTHR34039">
    <property type="entry name" value="UPF0102 PROTEIN YRAN"/>
    <property type="match status" value="1"/>
</dbReference>
<dbReference type="GO" id="GO:0003676">
    <property type="term" value="F:nucleic acid binding"/>
    <property type="evidence" value="ECO:0007669"/>
    <property type="project" value="InterPro"/>
</dbReference>
<dbReference type="InterPro" id="IPR011856">
    <property type="entry name" value="tRNA_endonuc-like_dom_sf"/>
</dbReference>
<dbReference type="PANTHER" id="PTHR34039:SF1">
    <property type="entry name" value="UPF0102 PROTEIN YRAN"/>
    <property type="match status" value="1"/>
</dbReference>
<dbReference type="Pfam" id="PF02021">
    <property type="entry name" value="UPF0102"/>
    <property type="match status" value="1"/>
</dbReference>